<proteinExistence type="predicted"/>
<reference evidence="2 3" key="1">
    <citation type="submission" date="2014-04" db="EMBL/GenBank/DDBJ databases">
        <authorList>
            <consortium name="DOE Joint Genome Institute"/>
            <person name="Kuo A."/>
            <person name="Kohler A."/>
            <person name="Nagy L.G."/>
            <person name="Floudas D."/>
            <person name="Copeland A."/>
            <person name="Barry K.W."/>
            <person name="Cichocki N."/>
            <person name="Veneault-Fourrey C."/>
            <person name="LaButti K."/>
            <person name="Lindquist E.A."/>
            <person name="Lipzen A."/>
            <person name="Lundell T."/>
            <person name="Morin E."/>
            <person name="Murat C."/>
            <person name="Sun H."/>
            <person name="Tunlid A."/>
            <person name="Henrissat B."/>
            <person name="Grigoriev I.V."/>
            <person name="Hibbett D.S."/>
            <person name="Martin F."/>
            <person name="Nordberg H.P."/>
            <person name="Cantor M.N."/>
            <person name="Hua S.X."/>
        </authorList>
    </citation>
    <scope>NUCLEOTIDE SEQUENCE [LARGE SCALE GENOMIC DNA]</scope>
    <source>
        <strain evidence="2 3">Foug A</strain>
    </source>
</reference>
<dbReference type="InParanoid" id="A0A0C2ZPE2"/>
<keyword evidence="3" id="KW-1185">Reference proteome</keyword>
<feature type="compositionally biased region" description="Basic and acidic residues" evidence="1">
    <location>
        <begin position="21"/>
        <end position="32"/>
    </location>
</feature>
<feature type="region of interest" description="Disordered" evidence="1">
    <location>
        <begin position="21"/>
        <end position="43"/>
    </location>
</feature>
<sequence length="119" mass="13201">MAPEDVVVPRPLVLVGAWSRHLDPQRQREPGKENTGTTSDTPSCAVGFAYPVSARLAVWSLEILLWHLWCYTLGEGMVWFTISNSRREGQREKRTAAPPVSQPHSGITAHEAPTVIRSV</sequence>
<evidence type="ECO:0000313" key="2">
    <source>
        <dbReference type="EMBL" id="KIM63428.1"/>
    </source>
</evidence>
<dbReference type="Proteomes" id="UP000053989">
    <property type="component" value="Unassembled WGS sequence"/>
</dbReference>
<dbReference type="HOGENOM" id="CLU_2062854_0_0_1"/>
<accession>A0A0C2ZPE2</accession>
<evidence type="ECO:0000313" key="3">
    <source>
        <dbReference type="Proteomes" id="UP000053989"/>
    </source>
</evidence>
<name>A0A0C2ZPE2_9AGAM</name>
<dbReference type="AlphaFoldDB" id="A0A0C2ZPE2"/>
<dbReference type="EMBL" id="KN822035">
    <property type="protein sequence ID" value="KIM63428.1"/>
    <property type="molecule type" value="Genomic_DNA"/>
</dbReference>
<gene>
    <name evidence="2" type="ORF">SCLCIDRAFT_757249</name>
</gene>
<evidence type="ECO:0000256" key="1">
    <source>
        <dbReference type="SAM" id="MobiDB-lite"/>
    </source>
</evidence>
<organism evidence="2 3">
    <name type="scientific">Scleroderma citrinum Foug A</name>
    <dbReference type="NCBI Taxonomy" id="1036808"/>
    <lineage>
        <taxon>Eukaryota</taxon>
        <taxon>Fungi</taxon>
        <taxon>Dikarya</taxon>
        <taxon>Basidiomycota</taxon>
        <taxon>Agaricomycotina</taxon>
        <taxon>Agaricomycetes</taxon>
        <taxon>Agaricomycetidae</taxon>
        <taxon>Boletales</taxon>
        <taxon>Sclerodermatineae</taxon>
        <taxon>Sclerodermataceae</taxon>
        <taxon>Scleroderma</taxon>
    </lineage>
</organism>
<protein>
    <submittedName>
        <fullName evidence="2">Uncharacterized protein</fullName>
    </submittedName>
</protein>
<feature type="region of interest" description="Disordered" evidence="1">
    <location>
        <begin position="88"/>
        <end position="119"/>
    </location>
</feature>
<reference evidence="3" key="2">
    <citation type="submission" date="2015-01" db="EMBL/GenBank/DDBJ databases">
        <title>Evolutionary Origins and Diversification of the Mycorrhizal Mutualists.</title>
        <authorList>
            <consortium name="DOE Joint Genome Institute"/>
            <consortium name="Mycorrhizal Genomics Consortium"/>
            <person name="Kohler A."/>
            <person name="Kuo A."/>
            <person name="Nagy L.G."/>
            <person name="Floudas D."/>
            <person name="Copeland A."/>
            <person name="Barry K.W."/>
            <person name="Cichocki N."/>
            <person name="Veneault-Fourrey C."/>
            <person name="LaButti K."/>
            <person name="Lindquist E.A."/>
            <person name="Lipzen A."/>
            <person name="Lundell T."/>
            <person name="Morin E."/>
            <person name="Murat C."/>
            <person name="Riley R."/>
            <person name="Ohm R."/>
            <person name="Sun H."/>
            <person name="Tunlid A."/>
            <person name="Henrissat B."/>
            <person name="Grigoriev I.V."/>
            <person name="Hibbett D.S."/>
            <person name="Martin F."/>
        </authorList>
    </citation>
    <scope>NUCLEOTIDE SEQUENCE [LARGE SCALE GENOMIC DNA]</scope>
    <source>
        <strain evidence="3">Foug A</strain>
    </source>
</reference>